<protein>
    <submittedName>
        <fullName evidence="8">DMT family transporter</fullName>
    </submittedName>
</protein>
<feature type="transmembrane region" description="Helical" evidence="6">
    <location>
        <begin position="237"/>
        <end position="255"/>
    </location>
</feature>
<keyword evidence="5 6" id="KW-0472">Membrane</keyword>
<comment type="subcellular location">
    <subcellularLocation>
        <location evidence="1">Cell membrane</location>
        <topology evidence="1">Multi-pass membrane protein</topology>
    </subcellularLocation>
</comment>
<feature type="domain" description="EamA" evidence="7">
    <location>
        <begin position="162"/>
        <end position="312"/>
    </location>
</feature>
<gene>
    <name evidence="8" type="ORF">ENE75_15105</name>
</gene>
<dbReference type="InterPro" id="IPR000620">
    <property type="entry name" value="EamA_dom"/>
</dbReference>
<keyword evidence="4 6" id="KW-1133">Transmembrane helix</keyword>
<dbReference type="SUPFAM" id="SSF103481">
    <property type="entry name" value="Multidrug resistance efflux transporter EmrE"/>
    <property type="match status" value="2"/>
</dbReference>
<feature type="transmembrane region" description="Helical" evidence="6">
    <location>
        <begin position="75"/>
        <end position="97"/>
    </location>
</feature>
<feature type="transmembrane region" description="Helical" evidence="6">
    <location>
        <begin position="198"/>
        <end position="217"/>
    </location>
</feature>
<evidence type="ECO:0000256" key="4">
    <source>
        <dbReference type="ARBA" id="ARBA00022989"/>
    </source>
</evidence>
<feature type="transmembrane region" description="Helical" evidence="6">
    <location>
        <begin position="160"/>
        <end position="177"/>
    </location>
</feature>
<dbReference type="PANTHER" id="PTHR42920:SF11">
    <property type="entry name" value="INNER MEMBRANE PROTEIN YTFF"/>
    <property type="match status" value="1"/>
</dbReference>
<dbReference type="Proteomes" id="UP000288178">
    <property type="component" value="Unassembled WGS sequence"/>
</dbReference>
<keyword evidence="9" id="KW-1185">Reference proteome</keyword>
<keyword evidence="3 6" id="KW-0812">Transmembrane</keyword>
<dbReference type="Pfam" id="PF00892">
    <property type="entry name" value="EamA"/>
    <property type="match status" value="2"/>
</dbReference>
<keyword evidence="2" id="KW-1003">Cell membrane</keyword>
<feature type="transmembrane region" description="Helical" evidence="6">
    <location>
        <begin position="103"/>
        <end position="124"/>
    </location>
</feature>
<evidence type="ECO:0000259" key="7">
    <source>
        <dbReference type="Pfam" id="PF00892"/>
    </source>
</evidence>
<feature type="transmembrane region" description="Helical" evidence="6">
    <location>
        <begin position="262"/>
        <end position="289"/>
    </location>
</feature>
<evidence type="ECO:0000256" key="2">
    <source>
        <dbReference type="ARBA" id="ARBA00022475"/>
    </source>
</evidence>
<dbReference type="InterPro" id="IPR051258">
    <property type="entry name" value="Diverse_Substrate_Transporter"/>
</dbReference>
<feature type="transmembrane region" description="Helical" evidence="6">
    <location>
        <begin position="295"/>
        <end position="312"/>
    </location>
</feature>
<dbReference type="PANTHER" id="PTHR42920">
    <property type="entry name" value="OS03G0707200 PROTEIN-RELATED"/>
    <property type="match status" value="1"/>
</dbReference>
<evidence type="ECO:0000256" key="5">
    <source>
        <dbReference type="ARBA" id="ARBA00023136"/>
    </source>
</evidence>
<dbReference type="InterPro" id="IPR037185">
    <property type="entry name" value="EmrE-like"/>
</dbReference>
<evidence type="ECO:0000256" key="6">
    <source>
        <dbReference type="SAM" id="Phobius"/>
    </source>
</evidence>
<evidence type="ECO:0000313" key="9">
    <source>
        <dbReference type="Proteomes" id="UP000288178"/>
    </source>
</evidence>
<feature type="transmembrane region" description="Helical" evidence="6">
    <location>
        <begin position="131"/>
        <end position="148"/>
    </location>
</feature>
<reference evidence="8 9" key="1">
    <citation type="submission" date="2019-01" db="EMBL/GenBank/DDBJ databases">
        <authorList>
            <person name="Chen W.-M."/>
        </authorList>
    </citation>
    <scope>NUCLEOTIDE SEQUENCE [LARGE SCALE GENOMIC DNA]</scope>
    <source>
        <strain evidence="8 9">ICH-3</strain>
    </source>
</reference>
<dbReference type="OrthoDB" id="4167046at2"/>
<feature type="transmembrane region" description="Helical" evidence="6">
    <location>
        <begin position="44"/>
        <end position="63"/>
    </location>
</feature>
<dbReference type="RefSeq" id="WP_128199128.1">
    <property type="nucleotide sequence ID" value="NZ_SACT01000004.1"/>
</dbReference>
<evidence type="ECO:0000256" key="3">
    <source>
        <dbReference type="ARBA" id="ARBA00022692"/>
    </source>
</evidence>
<organism evidence="8 9">
    <name type="scientific">Rubrivivax albus</name>
    <dbReference type="NCBI Taxonomy" id="2499835"/>
    <lineage>
        <taxon>Bacteria</taxon>
        <taxon>Pseudomonadati</taxon>
        <taxon>Pseudomonadota</taxon>
        <taxon>Betaproteobacteria</taxon>
        <taxon>Burkholderiales</taxon>
        <taxon>Sphaerotilaceae</taxon>
        <taxon>Rubrivivax</taxon>
    </lineage>
</organism>
<feature type="domain" description="EamA" evidence="7">
    <location>
        <begin position="13"/>
        <end position="147"/>
    </location>
</feature>
<proteinExistence type="predicted"/>
<name>A0A3S2WUB5_9BURK</name>
<evidence type="ECO:0000313" key="8">
    <source>
        <dbReference type="EMBL" id="RVT51101.1"/>
    </source>
</evidence>
<comment type="caution">
    <text evidence="8">The sequence shown here is derived from an EMBL/GenBank/DDBJ whole genome shotgun (WGS) entry which is preliminary data.</text>
</comment>
<accession>A0A3S2WUB5</accession>
<evidence type="ECO:0000256" key="1">
    <source>
        <dbReference type="ARBA" id="ARBA00004651"/>
    </source>
</evidence>
<dbReference type="AlphaFoldDB" id="A0A3S2WUB5"/>
<dbReference type="EMBL" id="SACT01000004">
    <property type="protein sequence ID" value="RVT51101.1"/>
    <property type="molecule type" value="Genomic_DNA"/>
</dbReference>
<sequence>MTRRHPALTLRVAALLLVPPLMWAGNALMGRLLAGTLPPLALNALRWSVALVLLLPLGAAVLATRERRREILARWQPLALLGGLGVGAYNALQYLALQTSSPINVTLIASSVPLWMMTIGVVFYREHPKPAQWLGAGLSALGVLTVLLRGDLGALRQLQLVPGDLWMLLAALSWALYSWRLARPPAALAGDQRPAWDWAGFLLLQVIFGLVWAGGAAGLEAALGVVPTSAVPPVTGWALAAALLFLGVGPSLLAYRCWGIGVAAVGPALAGFFANLTPLFAALLSALWLGEPPRPYHGIAFACIVGGIWLSSRR</sequence>
<dbReference type="GO" id="GO:0005886">
    <property type="term" value="C:plasma membrane"/>
    <property type="evidence" value="ECO:0007669"/>
    <property type="project" value="UniProtKB-SubCell"/>
</dbReference>